<feature type="compositionally biased region" description="Basic and acidic residues" evidence="1">
    <location>
        <begin position="350"/>
        <end position="364"/>
    </location>
</feature>
<accession>A0A397BMQ4</accession>
<dbReference type="GO" id="GO:0051721">
    <property type="term" value="F:protein phosphatase 2A binding"/>
    <property type="evidence" value="ECO:0007669"/>
    <property type="project" value="TreeGrafter"/>
</dbReference>
<dbReference type="GO" id="GO:0009966">
    <property type="term" value="P:regulation of signal transduction"/>
    <property type="evidence" value="ECO:0007669"/>
    <property type="project" value="InterPro"/>
</dbReference>
<evidence type="ECO:0000256" key="1">
    <source>
        <dbReference type="SAM" id="MobiDB-lite"/>
    </source>
</evidence>
<dbReference type="AlphaFoldDB" id="A0A397BMQ4"/>
<dbReference type="EMBL" id="QUTA01004185">
    <property type="protein sequence ID" value="RHY20742.1"/>
    <property type="molecule type" value="Genomic_DNA"/>
</dbReference>
<dbReference type="GO" id="GO:0035303">
    <property type="term" value="P:regulation of dephosphorylation"/>
    <property type="evidence" value="ECO:0007669"/>
    <property type="project" value="TreeGrafter"/>
</dbReference>
<evidence type="ECO:0000313" key="2">
    <source>
        <dbReference type="EMBL" id="RHY20742.1"/>
    </source>
</evidence>
<name>A0A397BMQ4_APHAT</name>
<gene>
    <name evidence="2" type="ORF">DYB25_001535</name>
</gene>
<dbReference type="InterPro" id="IPR038511">
    <property type="entry name" value="TAP42/TAP46-like_sf"/>
</dbReference>
<dbReference type="VEuPathDB" id="FungiDB:H257_04823"/>
<dbReference type="Gene3D" id="1.25.40.540">
    <property type="entry name" value="TAP42-like family"/>
    <property type="match status" value="2"/>
</dbReference>
<organism evidence="2 3">
    <name type="scientific">Aphanomyces astaci</name>
    <name type="common">Crayfish plague agent</name>
    <dbReference type="NCBI Taxonomy" id="112090"/>
    <lineage>
        <taxon>Eukaryota</taxon>
        <taxon>Sar</taxon>
        <taxon>Stramenopiles</taxon>
        <taxon>Oomycota</taxon>
        <taxon>Saprolegniomycetes</taxon>
        <taxon>Saprolegniales</taxon>
        <taxon>Verrucalvaceae</taxon>
        <taxon>Aphanomyces</taxon>
    </lineage>
</organism>
<dbReference type="InterPro" id="IPR007304">
    <property type="entry name" value="TAP46-like"/>
</dbReference>
<protein>
    <recommendedName>
        <fullName evidence="4">TAP42-like protein</fullName>
    </recommendedName>
</protein>
<dbReference type="Pfam" id="PF04177">
    <property type="entry name" value="TAP42"/>
    <property type="match status" value="2"/>
</dbReference>
<feature type="compositionally biased region" description="Basic and acidic residues" evidence="1">
    <location>
        <begin position="319"/>
        <end position="334"/>
    </location>
</feature>
<sequence length="376" mass="42771">MGEAEAYIQLRLAETLFHEVEKLENELGSGSLRFQEKLTVTMERLHKLKANPALSDLYSPNESGHELQTAQLQFLLIDYYLGMLAQKIKLQTAQLQFLLVDYYLGMLAQKINTIHVGGGENDRSAFVLARLKNLTYASALLDAFLDQCVGVELLKRSERAAQLSQLEEGRKETREDKIRKWQLAQEADKALEHVLYIRSKAKDKDDDDDLEDIERECLYKLVQVAILKSMEDQAAMASESEMLETMVQMAKLSTNQVFNAAERTPPSQGQGIEVTHINPKMEMKREVIRGDVFQPGHRLPTMSLEEYADRELDDALARQEKEKNAPAGPRRIEQLEEDGDEDDLGLVDEATARDRAWDDWKDANPRGIGNKKGTQY</sequence>
<proteinExistence type="predicted"/>
<feature type="region of interest" description="Disordered" evidence="1">
    <location>
        <begin position="319"/>
        <end position="376"/>
    </location>
</feature>
<feature type="compositionally biased region" description="Acidic residues" evidence="1">
    <location>
        <begin position="335"/>
        <end position="346"/>
    </location>
</feature>
<evidence type="ECO:0000313" key="3">
    <source>
        <dbReference type="Proteomes" id="UP000266239"/>
    </source>
</evidence>
<comment type="caution">
    <text evidence="2">The sequence shown here is derived from an EMBL/GenBank/DDBJ whole genome shotgun (WGS) entry which is preliminary data.</text>
</comment>
<dbReference type="GO" id="GO:0005829">
    <property type="term" value="C:cytosol"/>
    <property type="evidence" value="ECO:0007669"/>
    <property type="project" value="TreeGrafter"/>
</dbReference>
<dbReference type="PANTHER" id="PTHR10933">
    <property type="entry name" value="IMMUNOGLOBULIN-BINDING PROTEIN 1"/>
    <property type="match status" value="1"/>
</dbReference>
<dbReference type="Proteomes" id="UP000266239">
    <property type="component" value="Unassembled WGS sequence"/>
</dbReference>
<reference evidence="2 3" key="1">
    <citation type="submission" date="2018-08" db="EMBL/GenBank/DDBJ databases">
        <title>Aphanomyces genome sequencing and annotation.</title>
        <authorList>
            <person name="Minardi D."/>
            <person name="Oidtmann B."/>
            <person name="Van Der Giezen M."/>
            <person name="Studholme D.J."/>
        </authorList>
    </citation>
    <scope>NUCLEOTIDE SEQUENCE [LARGE SCALE GENOMIC DNA]</scope>
    <source>
        <strain evidence="2 3">Yx</strain>
    </source>
</reference>
<dbReference type="PANTHER" id="PTHR10933:SF9">
    <property type="entry name" value="IMMUNOGLOBULIN-BINDING PROTEIN 1"/>
    <property type="match status" value="1"/>
</dbReference>
<evidence type="ECO:0008006" key="4">
    <source>
        <dbReference type="Google" id="ProtNLM"/>
    </source>
</evidence>